<dbReference type="AlphaFoldDB" id="A0A6L2K312"/>
<organism evidence="1">
    <name type="scientific">Tanacetum cinerariifolium</name>
    <name type="common">Dalmatian daisy</name>
    <name type="synonym">Chrysanthemum cinerariifolium</name>
    <dbReference type="NCBI Taxonomy" id="118510"/>
    <lineage>
        <taxon>Eukaryota</taxon>
        <taxon>Viridiplantae</taxon>
        <taxon>Streptophyta</taxon>
        <taxon>Embryophyta</taxon>
        <taxon>Tracheophyta</taxon>
        <taxon>Spermatophyta</taxon>
        <taxon>Magnoliopsida</taxon>
        <taxon>eudicotyledons</taxon>
        <taxon>Gunneridae</taxon>
        <taxon>Pentapetalae</taxon>
        <taxon>asterids</taxon>
        <taxon>campanulids</taxon>
        <taxon>Asterales</taxon>
        <taxon>Asteraceae</taxon>
        <taxon>Asteroideae</taxon>
        <taxon>Anthemideae</taxon>
        <taxon>Anthemidinae</taxon>
        <taxon>Tanacetum</taxon>
    </lineage>
</organism>
<name>A0A6L2K312_TANCI</name>
<reference evidence="1" key="1">
    <citation type="journal article" date="2019" name="Sci. Rep.">
        <title>Draft genome of Tanacetum cinerariifolium, the natural source of mosquito coil.</title>
        <authorList>
            <person name="Yamashiro T."/>
            <person name="Shiraishi A."/>
            <person name="Satake H."/>
            <person name="Nakayama K."/>
        </authorList>
    </citation>
    <scope>NUCLEOTIDE SEQUENCE</scope>
</reference>
<sequence length="169" mass="19825">MYEMANLHGLLEVYVSHNPQLLVTDYYLKNLYVDESYDEKVKQDIWHWFDCKPDCSLEEGLTIVENVRDVKKMYEMANLHGLLEVYVSHNPQLLLTDYYLKNLYVDESYDESEMEAKEDQDAVFDSLDGLMDNIKMDSDVLVAVTQLQELVKSMICEKENNVKFMNLAD</sequence>
<proteinExistence type="predicted"/>
<dbReference type="EMBL" id="BKCJ010001704">
    <property type="protein sequence ID" value="GEU43399.1"/>
    <property type="molecule type" value="Genomic_DNA"/>
</dbReference>
<evidence type="ECO:0000313" key="1">
    <source>
        <dbReference type="EMBL" id="GEU43399.1"/>
    </source>
</evidence>
<comment type="caution">
    <text evidence="1">The sequence shown here is derived from an EMBL/GenBank/DDBJ whole genome shotgun (WGS) entry which is preliminary data.</text>
</comment>
<accession>A0A6L2K312</accession>
<protein>
    <submittedName>
        <fullName evidence="1">Transposase, MuDR, MULE transposase domain protein</fullName>
    </submittedName>
</protein>
<gene>
    <name evidence="1" type="ORF">Tci_015377</name>
</gene>